<dbReference type="Gene3D" id="3.10.450.620">
    <property type="entry name" value="JHP933, nucleotidyltransferase-like core domain"/>
    <property type="match status" value="1"/>
</dbReference>
<dbReference type="AlphaFoldDB" id="A0A415QDQ3"/>
<gene>
    <name evidence="1" type="ORF">DWZ68_15900</name>
</gene>
<dbReference type="RefSeq" id="WP_118450937.1">
    <property type="nucleotide sequence ID" value="NZ_CABJDM010000029.1"/>
</dbReference>
<comment type="caution">
    <text evidence="1">The sequence shown here is derived from an EMBL/GenBank/DDBJ whole genome shotgun (WGS) entry which is preliminary data.</text>
</comment>
<reference evidence="1 2" key="1">
    <citation type="submission" date="2018-08" db="EMBL/GenBank/DDBJ databases">
        <title>A genome reference for cultivated species of the human gut microbiota.</title>
        <authorList>
            <person name="Zou Y."/>
            <person name="Xue W."/>
            <person name="Luo G."/>
        </authorList>
    </citation>
    <scope>NUCLEOTIDE SEQUENCE [LARGE SCALE GENOMIC DNA]</scope>
    <source>
        <strain evidence="1 2">AF34-33</strain>
    </source>
</reference>
<evidence type="ECO:0000313" key="1">
    <source>
        <dbReference type="EMBL" id="RHM40250.1"/>
    </source>
</evidence>
<organism evidence="1 2">
    <name type="scientific">Butyricimonas virosa</name>
    <dbReference type="NCBI Taxonomy" id="544645"/>
    <lineage>
        <taxon>Bacteria</taxon>
        <taxon>Pseudomonadati</taxon>
        <taxon>Bacteroidota</taxon>
        <taxon>Bacteroidia</taxon>
        <taxon>Bacteroidales</taxon>
        <taxon>Odoribacteraceae</taxon>
        <taxon>Butyricimonas</taxon>
    </lineage>
</organism>
<dbReference type="InterPro" id="IPR014942">
    <property type="entry name" value="AbiEii"/>
</dbReference>
<protein>
    <submittedName>
        <fullName evidence="1">Nucleotidyl transferase AbiEii/AbiGii toxin family protein</fullName>
    </submittedName>
</protein>
<accession>A0A415QDQ3</accession>
<dbReference type="Proteomes" id="UP000286038">
    <property type="component" value="Unassembled WGS sequence"/>
</dbReference>
<name>A0A415QDQ3_9BACT</name>
<dbReference type="Pfam" id="PF08843">
    <property type="entry name" value="AbiEii"/>
    <property type="match status" value="1"/>
</dbReference>
<dbReference type="GO" id="GO:0016740">
    <property type="term" value="F:transferase activity"/>
    <property type="evidence" value="ECO:0007669"/>
    <property type="project" value="UniProtKB-KW"/>
</dbReference>
<evidence type="ECO:0000313" key="2">
    <source>
        <dbReference type="Proteomes" id="UP000286038"/>
    </source>
</evidence>
<keyword evidence="1" id="KW-0808">Transferase</keyword>
<dbReference type="EMBL" id="QRPV01000029">
    <property type="protein sequence ID" value="RHM40250.1"/>
    <property type="molecule type" value="Genomic_DNA"/>
</dbReference>
<sequence length="275" mass="32445">MKNDIYDNMLSAYDLSTEQQKRNAIFEVNQQMILAGLYNGGFFDVATFYGGTCLRIFHGLQRFSEDMDFSLLAPDDKFDFTKYFQPIIDEFAIVGRDVEIKKKDKKNFGKVESAFLKDNTDVYDISFQTDKSIKIKIEVDTQPPLKFRTEQKLLLQPHSFMTRCFVLPDLFAGKMHALVYRAWKNRVKGRDWYDFEWYVRHNIPLGFTHLAERTFLFNNEKIEHDAFITQLKDRLVSVNINQVKSDVLPFVKNPKELDIWSNDYFVQLADMVKFE</sequence>
<proteinExistence type="predicted"/>